<evidence type="ECO:0000313" key="2">
    <source>
        <dbReference type="Proteomes" id="UP000281549"/>
    </source>
</evidence>
<dbReference type="EMBL" id="ML005794">
    <property type="protein sequence ID" value="RKP17529.1"/>
    <property type="molecule type" value="Genomic_DNA"/>
</dbReference>
<sequence length="217" mass="24685">MSREQKERKSKIVPKEYHDAADFGIINTVNYLGLQLSENRVEQFLTLIGDHESLLLLHKHCPTPFCLSINGTCVAYDITSKHGIKGSIIKDINQNEVIDVFGEPVQCFGGWNDPKNLKQFMSALGWLHTLRGNGGQYEEPFLKKFEVSCLNEVNLGLLMHVEKQVIYWQFWSGATFDEIRPSARRKDISVAKSYENDASFLLKVANQMVMPVEGLCF</sequence>
<dbReference type="Proteomes" id="UP000281549">
    <property type="component" value="Unassembled WGS sequence"/>
</dbReference>
<evidence type="ECO:0000313" key="1">
    <source>
        <dbReference type="EMBL" id="RKP17529.1"/>
    </source>
</evidence>
<reference evidence="2" key="1">
    <citation type="journal article" date="2018" name="Nat. Microbiol.">
        <title>Leveraging single-cell genomics to expand the fungal tree of life.</title>
        <authorList>
            <person name="Ahrendt S.R."/>
            <person name="Quandt C.A."/>
            <person name="Ciobanu D."/>
            <person name="Clum A."/>
            <person name="Salamov A."/>
            <person name="Andreopoulos B."/>
            <person name="Cheng J.F."/>
            <person name="Woyke T."/>
            <person name="Pelin A."/>
            <person name="Henrissat B."/>
            <person name="Reynolds N.K."/>
            <person name="Benny G.L."/>
            <person name="Smith M.E."/>
            <person name="James T.Y."/>
            <person name="Grigoriev I.V."/>
        </authorList>
    </citation>
    <scope>NUCLEOTIDE SEQUENCE [LARGE SCALE GENOMIC DNA]</scope>
    <source>
        <strain evidence="2">CSF55</strain>
    </source>
</reference>
<accession>A0A4V1IZC0</accession>
<dbReference type="AlphaFoldDB" id="A0A4V1IZC0"/>
<gene>
    <name evidence="1" type="ORF">ROZALSC1DRAFT_24113</name>
</gene>
<proteinExistence type="predicted"/>
<organism evidence="1 2">
    <name type="scientific">Rozella allomycis (strain CSF55)</name>
    <dbReference type="NCBI Taxonomy" id="988480"/>
    <lineage>
        <taxon>Eukaryota</taxon>
        <taxon>Fungi</taxon>
        <taxon>Fungi incertae sedis</taxon>
        <taxon>Cryptomycota</taxon>
        <taxon>Cryptomycota incertae sedis</taxon>
        <taxon>Rozella</taxon>
    </lineage>
</organism>
<name>A0A4V1IZC0_ROZAC</name>
<protein>
    <submittedName>
        <fullName evidence="1">Uncharacterized protein</fullName>
    </submittedName>
</protein>